<proteinExistence type="predicted"/>
<dbReference type="RefSeq" id="WP_090294815.1">
    <property type="nucleotide sequence ID" value="NZ_FNKI01000002.1"/>
</dbReference>
<dbReference type="STRING" id="1073328.SAMN05216294_1938"/>
<evidence type="ECO:0000256" key="1">
    <source>
        <dbReference type="SAM" id="SignalP"/>
    </source>
</evidence>
<evidence type="ECO:0000313" key="3">
    <source>
        <dbReference type="Proteomes" id="UP000199592"/>
    </source>
</evidence>
<feature type="chain" id="PRO_5011650347" description="NVEALA protein" evidence="1">
    <location>
        <begin position="26"/>
        <end position="90"/>
    </location>
</feature>
<organism evidence="2 3">
    <name type="scientific">Flagellimonas zhangzhouensis</name>
    <dbReference type="NCBI Taxonomy" id="1073328"/>
    <lineage>
        <taxon>Bacteria</taxon>
        <taxon>Pseudomonadati</taxon>
        <taxon>Bacteroidota</taxon>
        <taxon>Flavobacteriia</taxon>
        <taxon>Flavobacteriales</taxon>
        <taxon>Flavobacteriaceae</taxon>
        <taxon>Flagellimonas</taxon>
    </lineage>
</organism>
<gene>
    <name evidence="2" type="ORF">SAMN04487892_0588</name>
</gene>
<evidence type="ECO:0000313" key="2">
    <source>
        <dbReference type="EMBL" id="SDW17194.1"/>
    </source>
</evidence>
<dbReference type="EMBL" id="FNMY01000001">
    <property type="protein sequence ID" value="SDW17194.1"/>
    <property type="molecule type" value="Genomic_DNA"/>
</dbReference>
<name>A0A1H2REF1_9FLAO</name>
<sequence length="90" mass="10098">MKRMKIKFLIPVVAIALAFATSAFGTEDSEKVNKEGLMIGYVYQSQANPCDEQYVDCNIEGDYTCEYNNSPVFKDLSLNGTSCINELKRD</sequence>
<dbReference type="OrthoDB" id="1453093at2"/>
<dbReference type="Pfam" id="PF20130">
    <property type="entry name" value="DUF6520"/>
    <property type="match status" value="1"/>
</dbReference>
<reference evidence="3" key="1">
    <citation type="submission" date="2016-10" db="EMBL/GenBank/DDBJ databases">
        <authorList>
            <person name="Varghese N."/>
            <person name="Submissions S."/>
        </authorList>
    </citation>
    <scope>NUCLEOTIDE SEQUENCE [LARGE SCALE GENOMIC DNA]</scope>
    <source>
        <strain evidence="3">DSM 25030</strain>
    </source>
</reference>
<keyword evidence="3" id="KW-1185">Reference proteome</keyword>
<accession>A0A1H2REF1</accession>
<protein>
    <recommendedName>
        <fullName evidence="4">NVEALA protein</fullName>
    </recommendedName>
</protein>
<dbReference type="Proteomes" id="UP000199592">
    <property type="component" value="Unassembled WGS sequence"/>
</dbReference>
<dbReference type="AlphaFoldDB" id="A0A1H2REF1"/>
<keyword evidence="1" id="KW-0732">Signal</keyword>
<feature type="signal peptide" evidence="1">
    <location>
        <begin position="1"/>
        <end position="25"/>
    </location>
</feature>
<evidence type="ECO:0008006" key="4">
    <source>
        <dbReference type="Google" id="ProtNLM"/>
    </source>
</evidence>
<dbReference type="InterPro" id="IPR045391">
    <property type="entry name" value="DUF6520"/>
</dbReference>